<dbReference type="Proteomes" id="UP001589733">
    <property type="component" value="Unassembled WGS sequence"/>
</dbReference>
<dbReference type="InterPro" id="IPR036291">
    <property type="entry name" value="NAD(P)-bd_dom_sf"/>
</dbReference>
<keyword evidence="3" id="KW-1185">Reference proteome</keyword>
<feature type="domain" description="NAD-dependent epimerase/dehydratase" evidence="1">
    <location>
        <begin position="3"/>
        <end position="198"/>
    </location>
</feature>
<proteinExistence type="predicted"/>
<organism evidence="2 3">
    <name type="scientific">Deinococcus oregonensis</name>
    <dbReference type="NCBI Taxonomy" id="1805970"/>
    <lineage>
        <taxon>Bacteria</taxon>
        <taxon>Thermotogati</taxon>
        <taxon>Deinococcota</taxon>
        <taxon>Deinococci</taxon>
        <taxon>Deinococcales</taxon>
        <taxon>Deinococcaceae</taxon>
        <taxon>Deinococcus</taxon>
    </lineage>
</organism>
<dbReference type="Gene3D" id="3.40.50.720">
    <property type="entry name" value="NAD(P)-binding Rossmann-like Domain"/>
    <property type="match status" value="1"/>
</dbReference>
<dbReference type="CDD" id="cd05271">
    <property type="entry name" value="NDUFA9_like_SDR_a"/>
    <property type="match status" value="1"/>
</dbReference>
<dbReference type="PANTHER" id="PTHR12126:SF11">
    <property type="entry name" value="NADH DEHYDROGENASE [UBIQUINONE] 1 ALPHA SUBCOMPLEX SUBUNIT 9, MITOCHONDRIAL"/>
    <property type="match status" value="1"/>
</dbReference>
<dbReference type="EMBL" id="JBHLYR010000059">
    <property type="protein sequence ID" value="MFB9994030.1"/>
    <property type="molecule type" value="Genomic_DNA"/>
</dbReference>
<dbReference type="Pfam" id="PF01370">
    <property type="entry name" value="Epimerase"/>
    <property type="match status" value="1"/>
</dbReference>
<name>A0ABV6B2V1_9DEIO</name>
<reference evidence="2 3" key="1">
    <citation type="submission" date="2024-09" db="EMBL/GenBank/DDBJ databases">
        <authorList>
            <person name="Sun Q."/>
            <person name="Mori K."/>
        </authorList>
    </citation>
    <scope>NUCLEOTIDE SEQUENCE [LARGE SCALE GENOMIC DNA]</scope>
    <source>
        <strain evidence="2 3">JCM 13503</strain>
    </source>
</reference>
<dbReference type="PANTHER" id="PTHR12126">
    <property type="entry name" value="NADH-UBIQUINONE OXIDOREDUCTASE 39 KDA SUBUNIT-RELATED"/>
    <property type="match status" value="1"/>
</dbReference>
<evidence type="ECO:0000313" key="2">
    <source>
        <dbReference type="EMBL" id="MFB9994030.1"/>
    </source>
</evidence>
<dbReference type="InterPro" id="IPR051207">
    <property type="entry name" value="ComplexI_NDUFA9_subunit"/>
</dbReference>
<accession>A0ABV6B2V1</accession>
<evidence type="ECO:0000259" key="1">
    <source>
        <dbReference type="Pfam" id="PF01370"/>
    </source>
</evidence>
<sequence length="305" mass="32005">MRVLVTGATGFVGKAVVKELQNWGHEVFAGSRSGAAGGAGAVGLPIDVTDHGSVLRAMGQANPDAVIHLVGIITQQGTQTFERVHVEGTRNVLAALPRGARYVHMSALGAREDSDSRYSTSKARAEALVRASGAAFTIFQPSLIFGLGDDFFGRVLRELVSTAPIVPQIGNGQFPFRPVSVQDVARAFVGALELPASVGQTYALTGPDEFTFRALLELELAALGKKKPIVAVPLALMNLAVPAMQILPKPPITPDQYAMLKEGNTAPNEPARSMFGLPMLRLPDHLPDIVRQAGGKPSSTAGAAG</sequence>
<evidence type="ECO:0000313" key="3">
    <source>
        <dbReference type="Proteomes" id="UP001589733"/>
    </source>
</evidence>
<comment type="caution">
    <text evidence="2">The sequence shown here is derived from an EMBL/GenBank/DDBJ whole genome shotgun (WGS) entry which is preliminary data.</text>
</comment>
<dbReference type="RefSeq" id="WP_380014007.1">
    <property type="nucleotide sequence ID" value="NZ_JBHLYR010000059.1"/>
</dbReference>
<dbReference type="SUPFAM" id="SSF51735">
    <property type="entry name" value="NAD(P)-binding Rossmann-fold domains"/>
    <property type="match status" value="1"/>
</dbReference>
<gene>
    <name evidence="2" type="ORF">ACFFLM_18905</name>
</gene>
<protein>
    <submittedName>
        <fullName evidence="2">Complex I NDUFA9 subunit family protein</fullName>
    </submittedName>
</protein>
<dbReference type="InterPro" id="IPR001509">
    <property type="entry name" value="Epimerase_deHydtase"/>
</dbReference>